<dbReference type="RefSeq" id="WP_199261543.1">
    <property type="nucleotide sequence ID" value="NZ_CP054140.1"/>
</dbReference>
<evidence type="ECO:0000256" key="4">
    <source>
        <dbReference type="PIRSR" id="PIRSR613078-2"/>
    </source>
</evidence>
<dbReference type="GO" id="GO:0006003">
    <property type="term" value="P:fructose 2,6-bisphosphate metabolic process"/>
    <property type="evidence" value="ECO:0007669"/>
    <property type="project" value="InterPro"/>
</dbReference>
<dbReference type="InterPro" id="IPR013078">
    <property type="entry name" value="His_Pase_superF_clade-1"/>
</dbReference>
<evidence type="ECO:0000256" key="3">
    <source>
        <dbReference type="PIRSR" id="PIRSR613078-1"/>
    </source>
</evidence>
<dbReference type="InterPro" id="IPR013079">
    <property type="entry name" value="6Phosfructo_kin"/>
</dbReference>
<dbReference type="Pfam" id="PF01591">
    <property type="entry name" value="6PF2K"/>
    <property type="match status" value="1"/>
</dbReference>
<dbReference type="PROSITE" id="PS00175">
    <property type="entry name" value="PG_MUTASE"/>
    <property type="match status" value="1"/>
</dbReference>
<dbReference type="Gene3D" id="3.40.50.1240">
    <property type="entry name" value="Phosphoglycerate mutase-like"/>
    <property type="match status" value="1"/>
</dbReference>
<dbReference type="SUPFAM" id="SSF53254">
    <property type="entry name" value="Phosphoglycerate mutase-like"/>
    <property type="match status" value="1"/>
</dbReference>
<keyword evidence="1" id="KW-0547">Nucleotide-binding</keyword>
<reference evidence="6 7" key="1">
    <citation type="submission" date="2020-05" db="EMBL/GenBank/DDBJ databases">
        <title>Complete genome of Desulfobulbus oligotrophicus.</title>
        <authorList>
            <person name="Podar M."/>
        </authorList>
    </citation>
    <scope>NUCLEOTIDE SEQUENCE [LARGE SCALE GENOMIC DNA]</scope>
    <source>
        <strain evidence="6 7">Prop6</strain>
    </source>
</reference>
<protein>
    <submittedName>
        <fullName evidence="6">Histidine phosphatase family protein</fullName>
    </submittedName>
</protein>
<feature type="active site" description="Proton donor/acceptor" evidence="3">
    <location>
        <position position="288"/>
    </location>
</feature>
<accession>A0A7T5VDT1</accession>
<dbReference type="PANTHER" id="PTHR10606">
    <property type="entry name" value="6-PHOSPHOFRUCTO-2-KINASE/FRUCTOSE-2,6-BISPHOSPHATASE"/>
    <property type="match status" value="1"/>
</dbReference>
<dbReference type="CDD" id="cd07067">
    <property type="entry name" value="HP_PGM_like"/>
    <property type="match status" value="1"/>
</dbReference>
<keyword evidence="2" id="KW-0067">ATP-binding</keyword>
<dbReference type="InterPro" id="IPR003094">
    <property type="entry name" value="6Pfruct_kin"/>
</dbReference>
<dbReference type="GO" id="GO:0006000">
    <property type="term" value="P:fructose metabolic process"/>
    <property type="evidence" value="ECO:0007669"/>
    <property type="project" value="InterPro"/>
</dbReference>
<dbReference type="KEGG" id="dog:HP555_08585"/>
<feature type="domain" description="6-phosphofructo-2-kinase" evidence="5">
    <location>
        <begin position="3"/>
        <end position="176"/>
    </location>
</feature>
<dbReference type="PRINTS" id="PR00991">
    <property type="entry name" value="6PFRUCTKNASE"/>
</dbReference>
<sequence>MKRKLVIVMMGLPARGKSTMARKLGRTLELDGVRVRIFNNGELRRRLDSGTDTSSAAFFSPANIQGVEMRERIAQMNIEAAQTFFSEGGEVAIMDASNVTRRRRQHVADSFPGVPLCYIECLNADEEALEANLERKVRLKEFQHLTHDQALESFIQRIRSYESIYEPLDAETNRIVVDSFESCILQEHITDVLPYYDRIRDILTTRVVRNLFLVRHGETLFNQEDRIGGDSDLTGKGREQANALAEHFATVRIPIIFTSNYKRTLQTATPIAERQHPCSIIALPEFNEIYAGQCEGMTYEEVRQQMPDVAKERGRNKYSYVYPDGEGYMTMEERVLRGLKKVFFLNNYSENIMIVGHRAVNRVILSCFLSRQEEEIPYIYMPQDRYYHIQIDPHKRIFELIAYRSIVSGGISW</sequence>
<dbReference type="Proteomes" id="UP000596092">
    <property type="component" value="Chromosome"/>
</dbReference>
<proteinExistence type="predicted"/>
<dbReference type="GO" id="GO:0005524">
    <property type="term" value="F:ATP binding"/>
    <property type="evidence" value="ECO:0007669"/>
    <property type="project" value="UniProtKB-KW"/>
</dbReference>
<feature type="binding site" evidence="4">
    <location>
        <begin position="215"/>
        <end position="222"/>
    </location>
    <ligand>
        <name>substrate</name>
    </ligand>
</feature>
<dbReference type="PIRSF" id="PIRSF000709">
    <property type="entry name" value="6PFK_2-Ptase"/>
    <property type="match status" value="1"/>
</dbReference>
<dbReference type="GO" id="GO:0004331">
    <property type="term" value="F:fructose-2,6-bisphosphate 2-phosphatase activity"/>
    <property type="evidence" value="ECO:0007669"/>
    <property type="project" value="TreeGrafter"/>
</dbReference>
<evidence type="ECO:0000256" key="2">
    <source>
        <dbReference type="ARBA" id="ARBA00022840"/>
    </source>
</evidence>
<dbReference type="AlphaFoldDB" id="A0A7T5VDT1"/>
<dbReference type="InterPro" id="IPR027417">
    <property type="entry name" value="P-loop_NTPase"/>
</dbReference>
<dbReference type="GO" id="GO:0005829">
    <property type="term" value="C:cytosol"/>
    <property type="evidence" value="ECO:0007669"/>
    <property type="project" value="TreeGrafter"/>
</dbReference>
<dbReference type="InterPro" id="IPR029033">
    <property type="entry name" value="His_PPase_superfam"/>
</dbReference>
<name>A0A7T5VDT1_9BACT</name>
<dbReference type="EMBL" id="CP054140">
    <property type="protein sequence ID" value="QQG65919.1"/>
    <property type="molecule type" value="Genomic_DNA"/>
</dbReference>
<evidence type="ECO:0000313" key="7">
    <source>
        <dbReference type="Proteomes" id="UP000596092"/>
    </source>
</evidence>
<feature type="binding site" evidence="4">
    <location>
        <position position="263"/>
    </location>
    <ligand>
        <name>substrate</name>
    </ligand>
</feature>
<dbReference type="Gene3D" id="3.40.50.300">
    <property type="entry name" value="P-loop containing nucleotide triphosphate hydrolases"/>
    <property type="match status" value="1"/>
</dbReference>
<gene>
    <name evidence="6" type="ORF">HP555_08585</name>
</gene>
<dbReference type="GO" id="GO:0003873">
    <property type="term" value="F:6-phosphofructo-2-kinase activity"/>
    <property type="evidence" value="ECO:0007669"/>
    <property type="project" value="InterPro"/>
</dbReference>
<dbReference type="SMART" id="SM00855">
    <property type="entry name" value="PGAM"/>
    <property type="match status" value="1"/>
</dbReference>
<evidence type="ECO:0000313" key="6">
    <source>
        <dbReference type="EMBL" id="QQG65919.1"/>
    </source>
</evidence>
<evidence type="ECO:0000256" key="1">
    <source>
        <dbReference type="ARBA" id="ARBA00022741"/>
    </source>
</evidence>
<keyword evidence="7" id="KW-1185">Reference proteome</keyword>
<evidence type="ECO:0000259" key="5">
    <source>
        <dbReference type="Pfam" id="PF01591"/>
    </source>
</evidence>
<dbReference type="Pfam" id="PF00300">
    <property type="entry name" value="His_Phos_1"/>
    <property type="match status" value="1"/>
</dbReference>
<dbReference type="PANTHER" id="PTHR10606:SF44">
    <property type="entry name" value="6-PHOSPHOFRUCTO 2-KINASE_FRUCTOSE 2,6-BISPHOSPHATASE LONG FORM"/>
    <property type="match status" value="1"/>
</dbReference>
<feature type="active site" description="Tele-phosphohistidine intermediate" evidence="3">
    <location>
        <position position="216"/>
    </location>
</feature>
<organism evidence="6 7">
    <name type="scientific">Desulfobulbus oligotrophicus</name>
    <dbReference type="NCBI Taxonomy" id="1909699"/>
    <lineage>
        <taxon>Bacteria</taxon>
        <taxon>Pseudomonadati</taxon>
        <taxon>Thermodesulfobacteriota</taxon>
        <taxon>Desulfobulbia</taxon>
        <taxon>Desulfobulbales</taxon>
        <taxon>Desulfobulbaceae</taxon>
        <taxon>Desulfobulbus</taxon>
    </lineage>
</organism>
<dbReference type="InterPro" id="IPR001345">
    <property type="entry name" value="PG/BPGM_mutase_AS"/>
</dbReference>
<dbReference type="SUPFAM" id="SSF52540">
    <property type="entry name" value="P-loop containing nucleoside triphosphate hydrolases"/>
    <property type="match status" value="1"/>
</dbReference>